<feature type="chain" id="PRO_5047381964" evidence="2">
    <location>
        <begin position="34"/>
        <end position="188"/>
    </location>
</feature>
<evidence type="ECO:0000313" key="6">
    <source>
        <dbReference type="Proteomes" id="UP001595897"/>
    </source>
</evidence>
<evidence type="ECO:0000259" key="4">
    <source>
        <dbReference type="Pfam" id="PF10531"/>
    </source>
</evidence>
<dbReference type="Pfam" id="PF10531">
    <property type="entry name" value="SLBB"/>
    <property type="match status" value="1"/>
</dbReference>
<evidence type="ECO:0000313" key="5">
    <source>
        <dbReference type="EMBL" id="MFC4700851.1"/>
    </source>
</evidence>
<feature type="domain" description="Polysaccharide export protein N-terminal" evidence="3">
    <location>
        <begin position="34"/>
        <end position="110"/>
    </location>
</feature>
<gene>
    <name evidence="5" type="ORF">ACFO4O_11825</name>
</gene>
<dbReference type="PANTHER" id="PTHR33619">
    <property type="entry name" value="POLYSACCHARIDE EXPORT PROTEIN GFCE-RELATED"/>
    <property type="match status" value="1"/>
</dbReference>
<keyword evidence="6" id="KW-1185">Reference proteome</keyword>
<dbReference type="Gene3D" id="3.30.1950.10">
    <property type="entry name" value="wza like domain"/>
    <property type="match status" value="1"/>
</dbReference>
<dbReference type="EMBL" id="JBHSGU010000005">
    <property type="protein sequence ID" value="MFC4700851.1"/>
    <property type="molecule type" value="Genomic_DNA"/>
</dbReference>
<dbReference type="Proteomes" id="UP001595897">
    <property type="component" value="Unassembled WGS sequence"/>
</dbReference>
<organism evidence="5 6">
    <name type="scientific">Glaciecola siphonariae</name>
    <dbReference type="NCBI Taxonomy" id="521012"/>
    <lineage>
        <taxon>Bacteria</taxon>
        <taxon>Pseudomonadati</taxon>
        <taxon>Pseudomonadota</taxon>
        <taxon>Gammaproteobacteria</taxon>
        <taxon>Alteromonadales</taxon>
        <taxon>Alteromonadaceae</taxon>
        <taxon>Glaciecola</taxon>
    </lineage>
</organism>
<feature type="signal peptide" evidence="2">
    <location>
        <begin position="1"/>
        <end position="33"/>
    </location>
</feature>
<dbReference type="InterPro" id="IPR003715">
    <property type="entry name" value="Poly_export_N"/>
</dbReference>
<dbReference type="RefSeq" id="WP_382408768.1">
    <property type="nucleotide sequence ID" value="NZ_JBHSGU010000005.1"/>
</dbReference>
<accession>A0ABV9LWD1</accession>
<comment type="caution">
    <text evidence="5">The sequence shown here is derived from an EMBL/GenBank/DDBJ whole genome shotgun (WGS) entry which is preliminary data.</text>
</comment>
<sequence>MSKQPMSTKGFSITSYLFGLLMLALMGAQTANAQANKEYKLSTDDVISIAVFNEPDLDVKEAKISESGTISVPLLGQVVVKGKTVVEAQNLLTELFLADYLKQPRVTVSMVEFRPFYINGEVDKPGSYPYRTGMTVQMAITIAGGFTERASKSAIYLLPENSTTAPTRVDLNAEVQPGDVITIEESFF</sequence>
<name>A0ABV9LWD1_9ALTE</name>
<proteinExistence type="predicted"/>
<dbReference type="Gene3D" id="3.10.560.10">
    <property type="entry name" value="Outer membrane lipoprotein wza domain like"/>
    <property type="match status" value="1"/>
</dbReference>
<reference evidence="6" key="1">
    <citation type="journal article" date="2019" name="Int. J. Syst. Evol. Microbiol.">
        <title>The Global Catalogue of Microorganisms (GCM) 10K type strain sequencing project: providing services to taxonomists for standard genome sequencing and annotation.</title>
        <authorList>
            <consortium name="The Broad Institute Genomics Platform"/>
            <consortium name="The Broad Institute Genome Sequencing Center for Infectious Disease"/>
            <person name="Wu L."/>
            <person name="Ma J."/>
        </authorList>
    </citation>
    <scope>NUCLEOTIDE SEQUENCE [LARGE SCALE GENOMIC DNA]</scope>
    <source>
        <strain evidence="6">KACC 12507</strain>
    </source>
</reference>
<dbReference type="PANTHER" id="PTHR33619:SF3">
    <property type="entry name" value="POLYSACCHARIDE EXPORT PROTEIN GFCE-RELATED"/>
    <property type="match status" value="1"/>
</dbReference>
<protein>
    <submittedName>
        <fullName evidence="5">Polysaccharide biosynthesis/export family protein</fullName>
    </submittedName>
</protein>
<feature type="domain" description="Soluble ligand binding" evidence="4">
    <location>
        <begin position="116"/>
        <end position="157"/>
    </location>
</feature>
<evidence type="ECO:0000256" key="2">
    <source>
        <dbReference type="SAM" id="SignalP"/>
    </source>
</evidence>
<dbReference type="InterPro" id="IPR019554">
    <property type="entry name" value="Soluble_ligand-bd"/>
</dbReference>
<keyword evidence="1 2" id="KW-0732">Signal</keyword>
<dbReference type="InterPro" id="IPR049712">
    <property type="entry name" value="Poly_export"/>
</dbReference>
<dbReference type="Pfam" id="PF02563">
    <property type="entry name" value="Poly_export"/>
    <property type="match status" value="1"/>
</dbReference>
<evidence type="ECO:0000259" key="3">
    <source>
        <dbReference type="Pfam" id="PF02563"/>
    </source>
</evidence>
<evidence type="ECO:0000256" key="1">
    <source>
        <dbReference type="ARBA" id="ARBA00022729"/>
    </source>
</evidence>